<sequence>MKTFINKIRYDHSNGYAAVELMIPADNDELGSVVTIDVEIPINKAYESSYGVLMEMAIREACRHHAWLDKALRPA</sequence>
<dbReference type="Proteomes" id="UP000178776">
    <property type="component" value="Chromosome"/>
</dbReference>
<organism evidence="1 2">
    <name type="scientific">Chromobacterium vaccinii</name>
    <dbReference type="NCBI Taxonomy" id="1108595"/>
    <lineage>
        <taxon>Bacteria</taxon>
        <taxon>Pseudomonadati</taxon>
        <taxon>Pseudomonadota</taxon>
        <taxon>Betaproteobacteria</taxon>
        <taxon>Neisseriales</taxon>
        <taxon>Chromobacteriaceae</taxon>
        <taxon>Chromobacterium</taxon>
    </lineage>
</organism>
<gene>
    <name evidence="1" type="ORF">BKX93_01620</name>
</gene>
<proteinExistence type="predicted"/>
<name>A0A1D9LC67_9NEIS</name>
<dbReference type="GeneID" id="68839919"/>
<evidence type="ECO:0000313" key="2">
    <source>
        <dbReference type="Proteomes" id="UP000178776"/>
    </source>
</evidence>
<dbReference type="AlphaFoldDB" id="A0A1D9LC67"/>
<dbReference type="EMBL" id="CP017707">
    <property type="protein sequence ID" value="AOZ48820.1"/>
    <property type="molecule type" value="Genomic_DNA"/>
</dbReference>
<protein>
    <submittedName>
        <fullName evidence="1">Uncharacterized protein</fullName>
    </submittedName>
</protein>
<dbReference type="RefSeq" id="WP_070978342.1">
    <property type="nucleotide sequence ID" value="NZ_CP017707.1"/>
</dbReference>
<accession>A0A1D9LC67</accession>
<dbReference type="KEGG" id="cvc:BKX93_01620"/>
<evidence type="ECO:0000313" key="1">
    <source>
        <dbReference type="EMBL" id="AOZ48820.1"/>
    </source>
</evidence>
<dbReference type="STRING" id="1108595.BKX93_01620"/>
<reference evidence="1 2" key="1">
    <citation type="submission" date="2016-10" db="EMBL/GenBank/DDBJ databases">
        <title>Chromobacterium muskegensis sp. nov., an insecticidal bacterium isolated from Sphagnum bogs.</title>
        <authorList>
            <person name="Sparks M.E."/>
            <person name="Blackburn M.B."/>
            <person name="Gundersen-Rindal D.E."/>
            <person name="Mitchell A."/>
            <person name="Farrar R."/>
            <person name="Kuhar D."/>
        </authorList>
    </citation>
    <scope>NUCLEOTIDE SEQUENCE [LARGE SCALE GENOMIC DNA]</scope>
    <source>
        <strain evidence="1 2">21-1</strain>
    </source>
</reference>